<evidence type="ECO:0000256" key="2">
    <source>
        <dbReference type="ARBA" id="ARBA00022473"/>
    </source>
</evidence>
<name>S8D267_9LAMI</name>
<dbReference type="EMBL" id="AUSU01001248">
    <property type="protein sequence ID" value="EPS71466.1"/>
    <property type="molecule type" value="Genomic_DNA"/>
</dbReference>
<keyword evidence="9" id="KW-1185">Reference proteome</keyword>
<evidence type="ECO:0000256" key="3">
    <source>
        <dbReference type="ARBA" id="ARBA00022782"/>
    </source>
</evidence>
<dbReference type="GO" id="GO:0009908">
    <property type="term" value="P:flower development"/>
    <property type="evidence" value="ECO:0007669"/>
    <property type="project" value="UniProtKB-KW"/>
</dbReference>
<evidence type="ECO:0000256" key="6">
    <source>
        <dbReference type="SAM" id="Coils"/>
    </source>
</evidence>
<dbReference type="AlphaFoldDB" id="S8D267"/>
<gene>
    <name evidence="8" type="ORF">M569_03293</name>
</gene>
<dbReference type="PANTHER" id="PTHR33405:SF20">
    <property type="entry name" value="PROTEIN FLX-LIKE 3"/>
    <property type="match status" value="1"/>
</dbReference>
<dbReference type="PANTHER" id="PTHR33405">
    <property type="entry name" value="PROTEIN FLX-LIKE 2"/>
    <property type="match status" value="1"/>
</dbReference>
<feature type="non-terminal residue" evidence="8">
    <location>
        <position position="277"/>
    </location>
</feature>
<reference evidence="8 9" key="1">
    <citation type="journal article" date="2013" name="BMC Genomics">
        <title>The miniature genome of a carnivorous plant Genlisea aurea contains a low number of genes and short non-coding sequences.</title>
        <authorList>
            <person name="Leushkin E.V."/>
            <person name="Sutormin R.A."/>
            <person name="Nabieva E.R."/>
            <person name="Penin A.A."/>
            <person name="Kondrashov A.S."/>
            <person name="Logacheva M.D."/>
        </authorList>
    </citation>
    <scope>NUCLEOTIDE SEQUENCE [LARGE SCALE GENOMIC DNA]</scope>
</reference>
<dbReference type="InterPro" id="IPR040353">
    <property type="entry name" value="FLX/FLX-like"/>
</dbReference>
<dbReference type="Proteomes" id="UP000015453">
    <property type="component" value="Unassembled WGS sequence"/>
</dbReference>
<protein>
    <recommendedName>
        <fullName evidence="10">Protein FLX-like 3</fullName>
    </recommendedName>
</protein>
<keyword evidence="4 6" id="KW-0175">Coiled coil</keyword>
<keyword evidence="3" id="KW-0221">Differentiation</keyword>
<evidence type="ECO:0000256" key="4">
    <source>
        <dbReference type="ARBA" id="ARBA00023054"/>
    </source>
</evidence>
<dbReference type="GO" id="GO:0030154">
    <property type="term" value="P:cell differentiation"/>
    <property type="evidence" value="ECO:0007669"/>
    <property type="project" value="UniProtKB-KW"/>
</dbReference>
<comment type="similarity">
    <text evidence="1">Belongs to the FLX family.</text>
</comment>
<sequence length="277" mass="31259">MAKRNRITREAFDHHRGFVPMPVARAPLTRPLPPHPALLEEELEIRNIELHRLLGENRRFLEDRIVLDRELSAATDELRRLNAAIVDMRSDQEAQSRELIERGRKLEAELRAAEPLKSEAAQLQTAVQRLNGIKDELLGQLQSMSQEVEKLRADNDQIPVLRSEIEGLHQELLRARNSIDYEKSTSIRLTEQRQTLENNMVAVARDVEKLRSELVKSGSRTWSAGGSHAMTFGNLSSTFSSSHGSGYGIRQGAVDKTSSFPSGSASWGGYENSWLER</sequence>
<evidence type="ECO:0000256" key="7">
    <source>
        <dbReference type="SAM" id="MobiDB-lite"/>
    </source>
</evidence>
<keyword evidence="5" id="KW-0287">Flowering</keyword>
<evidence type="ECO:0000313" key="9">
    <source>
        <dbReference type="Proteomes" id="UP000015453"/>
    </source>
</evidence>
<evidence type="ECO:0000256" key="1">
    <source>
        <dbReference type="ARBA" id="ARBA00005405"/>
    </source>
</evidence>
<dbReference type="OrthoDB" id="2018286at2759"/>
<proteinExistence type="inferred from homology"/>
<evidence type="ECO:0000256" key="5">
    <source>
        <dbReference type="ARBA" id="ARBA00023089"/>
    </source>
</evidence>
<accession>S8D267</accession>
<evidence type="ECO:0008006" key="10">
    <source>
        <dbReference type="Google" id="ProtNLM"/>
    </source>
</evidence>
<comment type="caution">
    <text evidence="8">The sequence shown here is derived from an EMBL/GenBank/DDBJ whole genome shotgun (WGS) entry which is preliminary data.</text>
</comment>
<feature type="region of interest" description="Disordered" evidence="7">
    <location>
        <begin position="258"/>
        <end position="277"/>
    </location>
</feature>
<organism evidence="8 9">
    <name type="scientific">Genlisea aurea</name>
    <dbReference type="NCBI Taxonomy" id="192259"/>
    <lineage>
        <taxon>Eukaryota</taxon>
        <taxon>Viridiplantae</taxon>
        <taxon>Streptophyta</taxon>
        <taxon>Embryophyta</taxon>
        <taxon>Tracheophyta</taxon>
        <taxon>Spermatophyta</taxon>
        <taxon>Magnoliopsida</taxon>
        <taxon>eudicotyledons</taxon>
        <taxon>Gunneridae</taxon>
        <taxon>Pentapetalae</taxon>
        <taxon>asterids</taxon>
        <taxon>lamiids</taxon>
        <taxon>Lamiales</taxon>
        <taxon>Lentibulariaceae</taxon>
        <taxon>Genlisea</taxon>
    </lineage>
</organism>
<evidence type="ECO:0000313" key="8">
    <source>
        <dbReference type="EMBL" id="EPS71466.1"/>
    </source>
</evidence>
<keyword evidence="2" id="KW-0217">Developmental protein</keyword>
<feature type="coiled-coil region" evidence="6">
    <location>
        <begin position="64"/>
        <end position="154"/>
    </location>
</feature>